<organism evidence="1 2">
    <name type="scientific">Symbiopectobacterium purcellii</name>
    <dbReference type="NCBI Taxonomy" id="2871826"/>
    <lineage>
        <taxon>Bacteria</taxon>
        <taxon>Pseudomonadati</taxon>
        <taxon>Pseudomonadota</taxon>
        <taxon>Gammaproteobacteria</taxon>
        <taxon>Enterobacterales</taxon>
        <taxon>Enterobacteriaceae</taxon>
    </lineage>
</organism>
<name>A0ABX9AFV8_9ENTR</name>
<proteinExistence type="predicted"/>
<evidence type="ECO:0000313" key="2">
    <source>
        <dbReference type="Proteomes" id="UP000825886"/>
    </source>
</evidence>
<dbReference type="Proteomes" id="UP000825886">
    <property type="component" value="Chromosome"/>
</dbReference>
<gene>
    <name evidence="1" type="ORF">K6K13_11640</name>
</gene>
<keyword evidence="2" id="KW-1185">Reference proteome</keyword>
<dbReference type="EMBL" id="CP081864">
    <property type="protein sequence ID" value="QZN94054.1"/>
    <property type="molecule type" value="Genomic_DNA"/>
</dbReference>
<reference evidence="1 2" key="1">
    <citation type="submission" date="2021-08" db="EMBL/GenBank/DDBJ databases">
        <title>Culture and genomic analysis of Symbiopectobacterium purcellii sp. nov. gen. nov., isolated from the leafhopper Empoasca decipiens.</title>
        <authorList>
            <person name="Nadal-Jimenez P."/>
            <person name="Siozios S."/>
            <person name="Halliday N."/>
            <person name="Camara M."/>
            <person name="Hurst G.D.D."/>
        </authorList>
    </citation>
    <scope>NUCLEOTIDE SEQUENCE [LARGE SCALE GENOMIC DNA]</scope>
    <source>
        <strain evidence="1 2">SyEd1</strain>
    </source>
</reference>
<accession>A0ABX9AFV8</accession>
<sequence length="81" mass="9223">MTKVKEKKEKNEKNEALVGGDRVVVIQAVEVEGDITAPTLVVTPLTMAMEGQPPRITEALYLYIALFRQWQPQFKFPYINT</sequence>
<dbReference type="RefSeq" id="WP_222157182.1">
    <property type="nucleotide sequence ID" value="NZ_CP081864.1"/>
</dbReference>
<evidence type="ECO:0000313" key="1">
    <source>
        <dbReference type="EMBL" id="QZN94054.1"/>
    </source>
</evidence>
<protein>
    <submittedName>
        <fullName evidence="1">Uncharacterized protein</fullName>
    </submittedName>
</protein>